<comment type="catalytic activity">
    <reaction evidence="11">
        <text>[L-4-(L-arginin-2-N-yl)aspartate](n)-L-aspartate + L-arginine + ATP = [L-4-(L-arginin-2-N-yl)aspartate](n+1) + ADP + phosphate + H(+)</text>
        <dbReference type="Rhea" id="RHEA:23888"/>
        <dbReference type="Rhea" id="RHEA-COMP:13732"/>
        <dbReference type="Rhea" id="RHEA-COMP:13733"/>
        <dbReference type="ChEBI" id="CHEBI:15378"/>
        <dbReference type="ChEBI" id="CHEBI:30616"/>
        <dbReference type="ChEBI" id="CHEBI:32682"/>
        <dbReference type="ChEBI" id="CHEBI:43474"/>
        <dbReference type="ChEBI" id="CHEBI:137986"/>
        <dbReference type="ChEBI" id="CHEBI:137990"/>
        <dbReference type="ChEBI" id="CHEBI:456216"/>
        <dbReference type="EC" id="6.3.2.30"/>
    </reaction>
</comment>
<dbReference type="GO" id="GO:0071160">
    <property type="term" value="F:cyanophycin synthetase activity (L-aspartate-adding)"/>
    <property type="evidence" value="ECO:0007669"/>
    <property type="project" value="UniProtKB-EC"/>
</dbReference>
<dbReference type="InterPro" id="IPR036565">
    <property type="entry name" value="Mur-like_cat_sf"/>
</dbReference>
<dbReference type="SUPFAM" id="SSF56059">
    <property type="entry name" value="Glutathione synthetase ATP-binding domain-like"/>
    <property type="match status" value="1"/>
</dbReference>
<protein>
    <recommendedName>
        <fullName evidence="6">Cyanophycin synthetase</fullName>
        <ecNumber evidence="5">6.3.2.29</ecNumber>
        <ecNumber evidence="4">6.3.2.30</ecNumber>
    </recommendedName>
    <alternativeName>
        <fullName evidence="10">Cyanophycin synthase</fullName>
    </alternativeName>
</protein>
<dbReference type="PANTHER" id="PTHR23135:SF18">
    <property type="entry name" value="CYANOPHYCIN SYNTHETASE"/>
    <property type="match status" value="1"/>
</dbReference>
<evidence type="ECO:0000256" key="8">
    <source>
        <dbReference type="ARBA" id="ARBA00022741"/>
    </source>
</evidence>
<dbReference type="OrthoDB" id="9803907at2"/>
<evidence type="ECO:0000256" key="11">
    <source>
        <dbReference type="ARBA" id="ARBA00048094"/>
    </source>
</evidence>
<comment type="similarity">
    <text evidence="2">In the C-terminal section; belongs to the MurCDEF family.</text>
</comment>
<dbReference type="Gene3D" id="3.30.470.20">
    <property type="entry name" value="ATP-grasp fold, B domain"/>
    <property type="match status" value="1"/>
</dbReference>
<dbReference type="InterPro" id="IPR036615">
    <property type="entry name" value="Mur_ligase_C_dom_sf"/>
</dbReference>
<accession>A0A553JN89</accession>
<dbReference type="GO" id="GO:0005524">
    <property type="term" value="F:ATP binding"/>
    <property type="evidence" value="ECO:0007669"/>
    <property type="project" value="UniProtKB-UniRule"/>
</dbReference>
<dbReference type="InterPro" id="IPR005479">
    <property type="entry name" value="CPAse_ATP-bd"/>
</dbReference>
<comment type="caution">
    <text evidence="15">The sequence shown here is derived from an EMBL/GenBank/DDBJ whole genome shotgun (WGS) entry which is preliminary data.</text>
</comment>
<evidence type="ECO:0000256" key="2">
    <source>
        <dbReference type="ARBA" id="ARBA00009060"/>
    </source>
</evidence>
<dbReference type="InterPro" id="IPR004101">
    <property type="entry name" value="Mur_ligase_C"/>
</dbReference>
<evidence type="ECO:0000313" key="15">
    <source>
        <dbReference type="EMBL" id="TRY13881.1"/>
    </source>
</evidence>
<evidence type="ECO:0000256" key="5">
    <source>
        <dbReference type="ARBA" id="ARBA00013005"/>
    </source>
</evidence>
<dbReference type="Gene3D" id="3.90.190.20">
    <property type="entry name" value="Mur ligase, C-terminal domain"/>
    <property type="match status" value="1"/>
</dbReference>
<sequence>MKISTTNIFVGPNVYANFPVMRYEINLGCLENWPSMKLGEQFISSLLEAIPTLQSHGCSYGEEGGFIRRLREDDGTWMGHIWEHVAIELQNLAGSDVSFGKTRSLPDAGHYWVVYEYKHKDVGREAGILAQTLLISLLPTSLQRELATQIETDFDFKEELESFVRMAQRKEFGPSTGSLIKAAEERDIPWLRLNQYSLVQLGHGKHQQRIQATITSETKHISVELSCDKEDTHNLLNDLGLPVPQQMMIYGKAQAIRAAKRIGYPVVLKPLNANHGRGVSINLNSESEVEKGFIHASEHGTSRAVLVESFVTGFDHRMLVVNNELVAVAKRVPGHVKGDGELTISQLVDQVNEDPLRGIGHEKVLTRLELDLQANGLIEKSGYTSETILEKDQIFFLRSTANLSTGGTAIDVTDIVHPDNREMAVRAIKAIGLDVGGVDFLTDDISKSYKDIGGAIVECNAAPGFRMHVAPSEGKSRDVSGKVMDMLFPAGQKSRIPVAAITGTNGKTTTSRMLANIAKVAGYTTGMTSTDGVYIDGLLSVKGDMTGPKSAQIVLRDPSVDFAVLETARGGIVKRGLGYHESDVSCCINVTADHLGSRGVDTVQQLATVKRIVVEVAKDTAVLNADDKYCLEMADHCKAKHICYVTMDSGHGLVREHIRSGGKAVVLEKGINGDMITFYDNGAHIPLLWTHLIPSTMEGKALHNVQNAMFAAAMAYAFNISLEHISQGLRTFTTSFYQAPGRMNVFDEHPFKVILDYAHNPAAIKAITDLAVRLDVKGKRRIVMAMPGDRRDEDIVEAARICATGFDEFICKADDDRRRRGFDEVPKMLEQSLLAAGVTSDRIEIIPSEVEAIEYALSVSEADDLVIVLGDNITRCWKQIVHFGDDGQKRNVNEKPSSDYAEILFEPVEHAFHLEEGQRLVKDERGVRIVIEHDEEAD</sequence>
<dbReference type="PANTHER" id="PTHR23135">
    <property type="entry name" value="MUR LIGASE FAMILY MEMBER"/>
    <property type="match status" value="1"/>
</dbReference>
<name>A0A553JN89_SHEHA</name>
<evidence type="ECO:0000259" key="14">
    <source>
        <dbReference type="PROSITE" id="PS50975"/>
    </source>
</evidence>
<evidence type="ECO:0000256" key="13">
    <source>
        <dbReference type="PROSITE-ProRule" id="PRU00409"/>
    </source>
</evidence>
<proteinExistence type="inferred from homology"/>
<dbReference type="GO" id="GO:0046872">
    <property type="term" value="F:metal ion binding"/>
    <property type="evidence" value="ECO:0007669"/>
    <property type="project" value="InterPro"/>
</dbReference>
<dbReference type="SUPFAM" id="SSF53244">
    <property type="entry name" value="MurD-like peptide ligases, peptide-binding domain"/>
    <property type="match status" value="1"/>
</dbReference>
<dbReference type="AlphaFoldDB" id="A0A553JN89"/>
<evidence type="ECO:0000313" key="16">
    <source>
        <dbReference type="Proteomes" id="UP000318126"/>
    </source>
</evidence>
<evidence type="ECO:0000256" key="10">
    <source>
        <dbReference type="ARBA" id="ARBA00031353"/>
    </source>
</evidence>
<dbReference type="Gene3D" id="3.40.1190.10">
    <property type="entry name" value="Mur-like, catalytic domain"/>
    <property type="match status" value="1"/>
</dbReference>
<evidence type="ECO:0000256" key="4">
    <source>
        <dbReference type="ARBA" id="ARBA00012968"/>
    </source>
</evidence>
<dbReference type="InterPro" id="IPR013815">
    <property type="entry name" value="ATP_grasp_subdomain_1"/>
</dbReference>
<dbReference type="EC" id="6.3.2.30" evidence="4"/>
<evidence type="ECO:0000256" key="1">
    <source>
        <dbReference type="ARBA" id="ARBA00003184"/>
    </source>
</evidence>
<dbReference type="EC" id="6.3.2.29" evidence="5"/>
<dbReference type="InterPro" id="IPR011810">
    <property type="entry name" value="Cya_phycin_syn"/>
</dbReference>
<dbReference type="GO" id="GO:0071161">
    <property type="term" value="F:cyanophycin synthetase activity (L-arginine-adding)"/>
    <property type="evidence" value="ECO:0007669"/>
    <property type="project" value="UniProtKB-EC"/>
</dbReference>
<dbReference type="InterPro" id="IPR044019">
    <property type="entry name" value="Cyanophycin_syn_N"/>
</dbReference>
<comment type="function">
    <text evidence="1">Catalyzes the ATP-dependent polymerization of arginine and aspartate to multi-L-arginyl-poly-L-aspartic acid (cyanophycin; a water-insoluble reserve polymer).</text>
</comment>
<comment type="catalytic activity">
    <reaction evidence="12">
        <text>[L-4-(L-arginin-2-N-yl)aspartate](n) + L-aspartate + ATP = [L-4-(L-arginin-2-N-yl)aspartate](n)-L-aspartate + ADP + phosphate + H(+)</text>
        <dbReference type="Rhea" id="RHEA:13277"/>
        <dbReference type="Rhea" id="RHEA-COMP:13728"/>
        <dbReference type="Rhea" id="RHEA-COMP:13733"/>
        <dbReference type="ChEBI" id="CHEBI:15378"/>
        <dbReference type="ChEBI" id="CHEBI:29991"/>
        <dbReference type="ChEBI" id="CHEBI:30616"/>
        <dbReference type="ChEBI" id="CHEBI:43474"/>
        <dbReference type="ChEBI" id="CHEBI:137986"/>
        <dbReference type="ChEBI" id="CHEBI:137990"/>
        <dbReference type="ChEBI" id="CHEBI:456216"/>
        <dbReference type="EC" id="6.3.2.29"/>
    </reaction>
</comment>
<organism evidence="15 16">
    <name type="scientific">Shewanella hanedai</name>
    <name type="common">Alteromonas hanedai</name>
    <dbReference type="NCBI Taxonomy" id="25"/>
    <lineage>
        <taxon>Bacteria</taxon>
        <taxon>Pseudomonadati</taxon>
        <taxon>Pseudomonadota</taxon>
        <taxon>Gammaproteobacteria</taxon>
        <taxon>Alteromonadales</taxon>
        <taxon>Shewanellaceae</taxon>
        <taxon>Shewanella</taxon>
    </lineage>
</organism>
<dbReference type="Pfam" id="PF02786">
    <property type="entry name" value="CPSase_L_D2"/>
    <property type="match status" value="1"/>
</dbReference>
<evidence type="ECO:0000256" key="12">
    <source>
        <dbReference type="ARBA" id="ARBA00048425"/>
    </source>
</evidence>
<dbReference type="RefSeq" id="WP_144040662.1">
    <property type="nucleotide sequence ID" value="NZ_BMPL01000015.1"/>
</dbReference>
<evidence type="ECO:0000256" key="9">
    <source>
        <dbReference type="ARBA" id="ARBA00022840"/>
    </source>
</evidence>
<dbReference type="InterPro" id="IPR011761">
    <property type="entry name" value="ATP-grasp"/>
</dbReference>
<feature type="domain" description="ATP-grasp" evidence="14">
    <location>
        <begin position="233"/>
        <end position="488"/>
    </location>
</feature>
<keyword evidence="16" id="KW-1185">Reference proteome</keyword>
<keyword evidence="9 13" id="KW-0067">ATP-binding</keyword>
<dbReference type="PROSITE" id="PS50975">
    <property type="entry name" value="ATP_GRASP"/>
    <property type="match status" value="1"/>
</dbReference>
<dbReference type="Pfam" id="PF02875">
    <property type="entry name" value="Mur_ligase_C"/>
    <property type="match status" value="1"/>
</dbReference>
<keyword evidence="8 13" id="KW-0547">Nucleotide-binding</keyword>
<comment type="subunit">
    <text evidence="3">Homodimer.</text>
</comment>
<keyword evidence="7 15" id="KW-0436">Ligase</keyword>
<dbReference type="NCBIfam" id="NF010623">
    <property type="entry name" value="PRK14016.1"/>
    <property type="match status" value="1"/>
</dbReference>
<evidence type="ECO:0000256" key="7">
    <source>
        <dbReference type="ARBA" id="ARBA00022598"/>
    </source>
</evidence>
<dbReference type="NCBIfam" id="TIGR02068">
    <property type="entry name" value="cya_phycin_syn"/>
    <property type="match status" value="1"/>
</dbReference>
<dbReference type="EMBL" id="VKGK01000015">
    <property type="protein sequence ID" value="TRY13881.1"/>
    <property type="molecule type" value="Genomic_DNA"/>
</dbReference>
<evidence type="ECO:0000256" key="6">
    <source>
        <dbReference type="ARBA" id="ARBA00022036"/>
    </source>
</evidence>
<dbReference type="Proteomes" id="UP000318126">
    <property type="component" value="Unassembled WGS sequence"/>
</dbReference>
<dbReference type="Gene3D" id="3.30.1490.20">
    <property type="entry name" value="ATP-grasp fold, A domain"/>
    <property type="match status" value="1"/>
</dbReference>
<gene>
    <name evidence="15" type="primary">cphA</name>
    <name evidence="15" type="ORF">FN961_13290</name>
</gene>
<reference evidence="16" key="1">
    <citation type="submission" date="2019-07" db="EMBL/GenBank/DDBJ databases">
        <title>Shewanella sp. YLB-08 draft genomic sequence.</title>
        <authorList>
            <person name="Yu L."/>
        </authorList>
    </citation>
    <scope>NUCLEOTIDE SEQUENCE [LARGE SCALE GENOMIC DNA]</scope>
    <source>
        <strain evidence="16">JCM 20706</strain>
    </source>
</reference>
<evidence type="ECO:0000256" key="3">
    <source>
        <dbReference type="ARBA" id="ARBA00011738"/>
    </source>
</evidence>
<dbReference type="Pfam" id="PF18921">
    <property type="entry name" value="Cyanophycin_syn"/>
    <property type="match status" value="1"/>
</dbReference>
<dbReference type="Pfam" id="PF08245">
    <property type="entry name" value="Mur_ligase_M"/>
    <property type="match status" value="1"/>
</dbReference>
<dbReference type="InterPro" id="IPR013221">
    <property type="entry name" value="Mur_ligase_cen"/>
</dbReference>
<dbReference type="SUPFAM" id="SSF53623">
    <property type="entry name" value="MurD-like peptide ligases, catalytic domain"/>
    <property type="match status" value="1"/>
</dbReference>